<feature type="transmembrane region" description="Helical" evidence="1">
    <location>
        <begin position="635"/>
        <end position="653"/>
    </location>
</feature>
<protein>
    <submittedName>
        <fullName evidence="4">Ca-activated chloride channel family protein</fullName>
    </submittedName>
</protein>
<dbReference type="SMART" id="SM00609">
    <property type="entry name" value="VIT"/>
    <property type="match status" value="1"/>
</dbReference>
<dbReference type="InterPro" id="IPR036465">
    <property type="entry name" value="vWFA_dom_sf"/>
</dbReference>
<evidence type="ECO:0000313" key="5">
    <source>
        <dbReference type="Proteomes" id="UP000560000"/>
    </source>
</evidence>
<dbReference type="OrthoDB" id="9784383at2"/>
<dbReference type="Pfam" id="PF13768">
    <property type="entry name" value="VWA_3"/>
    <property type="match status" value="1"/>
</dbReference>
<proteinExistence type="predicted"/>
<dbReference type="PROSITE" id="PS51468">
    <property type="entry name" value="VIT"/>
    <property type="match status" value="1"/>
</dbReference>
<dbReference type="RefSeq" id="WP_052395105.1">
    <property type="nucleotide sequence ID" value="NZ_JACHET010000001.1"/>
</dbReference>
<dbReference type="PANTHER" id="PTHR45737">
    <property type="entry name" value="VON WILLEBRAND FACTOR A DOMAIN-CONTAINING PROTEIN 5A"/>
    <property type="match status" value="1"/>
</dbReference>
<reference evidence="4 5" key="1">
    <citation type="submission" date="2020-08" db="EMBL/GenBank/DDBJ databases">
        <title>Genomic Encyclopedia of Type Strains, Phase IV (KMG-IV): sequencing the most valuable type-strain genomes for metagenomic binning, comparative biology and taxonomic classification.</title>
        <authorList>
            <person name="Goeker M."/>
        </authorList>
    </citation>
    <scope>NUCLEOTIDE SEQUENCE [LARGE SCALE GENOMIC DNA]</scope>
    <source>
        <strain evidence="4 5">DSM 107085</strain>
    </source>
</reference>
<feature type="domain" description="VWFA" evidence="2">
    <location>
        <begin position="310"/>
        <end position="480"/>
    </location>
</feature>
<feature type="domain" description="VIT" evidence="3">
    <location>
        <begin position="39"/>
        <end position="167"/>
    </location>
</feature>
<dbReference type="InterPro" id="IPR013694">
    <property type="entry name" value="VIT"/>
</dbReference>
<dbReference type="Gene3D" id="3.40.50.410">
    <property type="entry name" value="von Willebrand factor, type A domain"/>
    <property type="match status" value="1"/>
</dbReference>
<gene>
    <name evidence="4" type="ORF">HNQ86_002563</name>
</gene>
<name>A0A841KTE6_9GAMM</name>
<dbReference type="PANTHER" id="PTHR45737:SF6">
    <property type="entry name" value="VON WILLEBRAND FACTOR A DOMAIN-CONTAINING PROTEIN 5A"/>
    <property type="match status" value="1"/>
</dbReference>
<accession>A0A841KTE6</accession>
<evidence type="ECO:0000259" key="2">
    <source>
        <dbReference type="PROSITE" id="PS50234"/>
    </source>
</evidence>
<evidence type="ECO:0000256" key="1">
    <source>
        <dbReference type="SAM" id="Phobius"/>
    </source>
</evidence>
<dbReference type="PROSITE" id="PS50234">
    <property type="entry name" value="VWFA"/>
    <property type="match status" value="1"/>
</dbReference>
<dbReference type="NCBIfam" id="TIGR03788">
    <property type="entry name" value="marine_srt_targ"/>
    <property type="match status" value="1"/>
</dbReference>
<keyword evidence="1" id="KW-0472">Membrane</keyword>
<dbReference type="Proteomes" id="UP000560000">
    <property type="component" value="Unassembled WGS sequence"/>
</dbReference>
<keyword evidence="1" id="KW-1133">Transmembrane helix</keyword>
<dbReference type="EMBL" id="JACHET010000001">
    <property type="protein sequence ID" value="MBB6185218.1"/>
    <property type="molecule type" value="Genomic_DNA"/>
</dbReference>
<dbReference type="SMART" id="SM00327">
    <property type="entry name" value="VWA"/>
    <property type="match status" value="1"/>
</dbReference>
<dbReference type="SUPFAM" id="SSF53300">
    <property type="entry name" value="vWA-like"/>
    <property type="match status" value="1"/>
</dbReference>
<evidence type="ECO:0000259" key="3">
    <source>
        <dbReference type="PROSITE" id="PS51468"/>
    </source>
</evidence>
<comment type="caution">
    <text evidence="4">The sequence shown here is derived from an EMBL/GenBank/DDBJ whole genome shotgun (WGS) entry which is preliminary data.</text>
</comment>
<sequence>MNDLARRSARRLDWRPPLVLLLLLLCTATLRAQQAPGSGELRLIDAGGMAHVQASLDTDVAYRVDGLVADVTVHQRFRNDSKDWMQGTYLLPLPDGAAVYAMTLHIGKRTVVGEIREKEAARKVFAQARASGHKAALIEADSGNLFRTAVTNVAPGEQVDIELHYWQRVDYRDGTFSLHFPLTYTPRYHMAKGAMPAAHDPGIAATQTFASAKSEPPLRTQIAVTLNTGVPLANVVSPSHAIDTSHHGATWNVQLRDASVVPDRDFILRWTPQPQTQPNVASFVETVGDAHYATLMVMPPQQQARTLPRELILVIDTSGSMEGASIRQARAALDLALKNLRPEDRFNVIEFNSDMKMLHPQAVQATPEAVQQARDWVAALNAGGGTEMAPALKAALDGHAPEGYVRQVVFATDGAVDNDAGLIHLIDRDLGDSRLFPVGIGSAPNAGFLKQAAVHGRGSETLIPDLHEVGDAMRGLLARLGHPALRNLRIDWPHGAQAYPRALPDLYLGEPLLVTARLDAPGGRVQLHGQLADRAWTAPVSLDAARPARGLNRLWAQARIDHLEEQLRQGGDENTLRPQIVKTALDAHLVSRYTSLVAVDRTPARDKPQALRDTQIPNVLPAGSAFAQTATSARVWMLLAALMLLFALTASWWQRRDAEGRA</sequence>
<keyword evidence="1" id="KW-0812">Transmembrane</keyword>
<dbReference type="InterPro" id="IPR022440">
    <property type="entry name" value="CHP03788"/>
</dbReference>
<organism evidence="4 5">
    <name type="scientific">Oleiagrimonas soli</name>
    <dbReference type="NCBI Taxonomy" id="1543381"/>
    <lineage>
        <taxon>Bacteria</taxon>
        <taxon>Pseudomonadati</taxon>
        <taxon>Pseudomonadota</taxon>
        <taxon>Gammaproteobacteria</taxon>
        <taxon>Lysobacterales</taxon>
        <taxon>Rhodanobacteraceae</taxon>
        <taxon>Oleiagrimonas</taxon>
    </lineage>
</organism>
<dbReference type="InterPro" id="IPR002035">
    <property type="entry name" value="VWF_A"/>
</dbReference>
<dbReference type="Pfam" id="PF08487">
    <property type="entry name" value="VIT"/>
    <property type="match status" value="1"/>
</dbReference>
<evidence type="ECO:0000313" key="4">
    <source>
        <dbReference type="EMBL" id="MBB6185218.1"/>
    </source>
</evidence>
<dbReference type="AlphaFoldDB" id="A0A841KTE6"/>